<feature type="compositionally biased region" description="Basic and acidic residues" evidence="1">
    <location>
        <begin position="1"/>
        <end position="10"/>
    </location>
</feature>
<dbReference type="SUPFAM" id="SSF55073">
    <property type="entry name" value="Nucleotide cyclase"/>
    <property type="match status" value="1"/>
</dbReference>
<evidence type="ECO:0000313" key="4">
    <source>
        <dbReference type="EMBL" id="MBF6058093.1"/>
    </source>
</evidence>
<dbReference type="InterPro" id="IPR052155">
    <property type="entry name" value="Biofilm_reg_signaling"/>
</dbReference>
<reference evidence="4 5" key="2">
    <citation type="submission" date="2020-11" db="EMBL/GenBank/DDBJ databases">
        <title>Sulfur oxidizing isolate from Hospital Hole Sinkhole.</title>
        <authorList>
            <person name="Scott K.M."/>
        </authorList>
    </citation>
    <scope>NUCLEOTIDE SEQUENCE [LARGE SCALE GENOMIC DNA]</scope>
    <source>
        <strain evidence="4 5">HH1</strain>
    </source>
</reference>
<dbReference type="Gene3D" id="3.20.20.450">
    <property type="entry name" value="EAL domain"/>
    <property type="match status" value="1"/>
</dbReference>
<organism evidence="4 5">
    <name type="scientific">Thiomicrorhabdus heinhorstiae</name>
    <dbReference type="NCBI Taxonomy" id="2748010"/>
    <lineage>
        <taxon>Bacteria</taxon>
        <taxon>Pseudomonadati</taxon>
        <taxon>Pseudomonadota</taxon>
        <taxon>Gammaproteobacteria</taxon>
        <taxon>Thiotrichales</taxon>
        <taxon>Piscirickettsiaceae</taxon>
        <taxon>Thiomicrorhabdus</taxon>
    </lineage>
</organism>
<evidence type="ECO:0000259" key="3">
    <source>
        <dbReference type="PROSITE" id="PS50887"/>
    </source>
</evidence>
<dbReference type="Pfam" id="PF00563">
    <property type="entry name" value="EAL"/>
    <property type="match status" value="1"/>
</dbReference>
<dbReference type="CDD" id="cd01949">
    <property type="entry name" value="GGDEF"/>
    <property type="match status" value="1"/>
</dbReference>
<feature type="domain" description="EAL" evidence="2">
    <location>
        <begin position="241"/>
        <end position="482"/>
    </location>
</feature>
<evidence type="ECO:0000313" key="5">
    <source>
        <dbReference type="Proteomes" id="UP001193680"/>
    </source>
</evidence>
<protein>
    <submittedName>
        <fullName evidence="4">Diguanylate cyclase</fullName>
    </submittedName>
</protein>
<name>A0ABS0BW91_9GAMM</name>
<dbReference type="NCBIfam" id="TIGR00254">
    <property type="entry name" value="GGDEF"/>
    <property type="match status" value="1"/>
</dbReference>
<comment type="caution">
    <text evidence="4">The sequence shown here is derived from an EMBL/GenBank/DDBJ whole genome shotgun (WGS) entry which is preliminary data.</text>
</comment>
<dbReference type="PANTHER" id="PTHR44757:SF2">
    <property type="entry name" value="BIOFILM ARCHITECTURE MAINTENANCE PROTEIN MBAA"/>
    <property type="match status" value="1"/>
</dbReference>
<proteinExistence type="predicted"/>
<feature type="region of interest" description="Disordered" evidence="1">
    <location>
        <begin position="1"/>
        <end position="26"/>
    </location>
</feature>
<dbReference type="Pfam" id="PF00990">
    <property type="entry name" value="GGDEF"/>
    <property type="match status" value="1"/>
</dbReference>
<dbReference type="InterPro" id="IPR001633">
    <property type="entry name" value="EAL_dom"/>
</dbReference>
<dbReference type="PANTHER" id="PTHR44757">
    <property type="entry name" value="DIGUANYLATE CYCLASE DGCP"/>
    <property type="match status" value="1"/>
</dbReference>
<sequence length="482" mass="54436">MNDLKSDKQSQQEMVSTDLKERRKSETTIDAKRFMSLLGERFSHSEDLPKDLDSQVSGQIERHAQELFQLAFFDSLTQLPNRLFFDRTLERLVTQNQNSPFVLLFLDLNGFKPINDTYGHLCGDNLLAEVGKRLASAVRDEDIVSRYGGDEFVVLLTGLSDREVIERVCQRILKSVSRDFIYQNRSLRVSTSIGIARFPHNGRSAQDLIEQSDKALYFCKGKRKGYCFVEELMPEKAEECCKPQSSCLAEGMKQRRLKLLFSPQVGAASQNVLSLRADLSCPDEAYEGSYFKTWKDCSQDDPVAPSLMLWWWESVLAWMENRPQDDLPTISFPVIDALLNDPLCDAMTKAWQASKVPAGTIRLAVSAKSKLLASEKAIGILKRWREQGFELELDDVGESGIDLNLLSQLSFKVLQLDAEWARNAVDQPQGQTILSAMAQFAALTGAVLAVDQVDSEQEKQLYLQAGIQQLQGHLWQNLCNCE</sequence>
<dbReference type="SMART" id="SM00267">
    <property type="entry name" value="GGDEF"/>
    <property type="match status" value="1"/>
</dbReference>
<accession>A0ABS0BW91</accession>
<dbReference type="InterPro" id="IPR029787">
    <property type="entry name" value="Nucleotide_cyclase"/>
</dbReference>
<evidence type="ECO:0000259" key="2">
    <source>
        <dbReference type="PROSITE" id="PS50883"/>
    </source>
</evidence>
<dbReference type="SUPFAM" id="SSF141868">
    <property type="entry name" value="EAL domain-like"/>
    <property type="match status" value="1"/>
</dbReference>
<dbReference type="Proteomes" id="UP001193680">
    <property type="component" value="Unassembled WGS sequence"/>
</dbReference>
<evidence type="ECO:0000256" key="1">
    <source>
        <dbReference type="SAM" id="MobiDB-lite"/>
    </source>
</evidence>
<dbReference type="PROSITE" id="PS50887">
    <property type="entry name" value="GGDEF"/>
    <property type="match status" value="1"/>
</dbReference>
<dbReference type="InterPro" id="IPR000160">
    <property type="entry name" value="GGDEF_dom"/>
</dbReference>
<dbReference type="PROSITE" id="PS50883">
    <property type="entry name" value="EAL"/>
    <property type="match status" value="1"/>
</dbReference>
<dbReference type="InterPro" id="IPR035919">
    <property type="entry name" value="EAL_sf"/>
</dbReference>
<reference evidence="4 5" key="1">
    <citation type="submission" date="2020-06" db="EMBL/GenBank/DDBJ databases">
        <authorList>
            <person name="Scott K."/>
        </authorList>
    </citation>
    <scope>NUCLEOTIDE SEQUENCE [LARGE SCALE GENOMIC DNA]</scope>
    <source>
        <strain evidence="4 5">HH1</strain>
    </source>
</reference>
<dbReference type="InterPro" id="IPR043128">
    <property type="entry name" value="Rev_trsase/Diguanyl_cyclase"/>
</dbReference>
<gene>
    <name evidence="4" type="ORF">H8792_007035</name>
</gene>
<dbReference type="Gene3D" id="3.30.70.270">
    <property type="match status" value="1"/>
</dbReference>
<dbReference type="EMBL" id="JACBGI020000011">
    <property type="protein sequence ID" value="MBF6058093.1"/>
    <property type="molecule type" value="Genomic_DNA"/>
</dbReference>
<dbReference type="RefSeq" id="WP_185978237.1">
    <property type="nucleotide sequence ID" value="NZ_JACBGI020000011.1"/>
</dbReference>
<dbReference type="SMART" id="SM00052">
    <property type="entry name" value="EAL"/>
    <property type="match status" value="1"/>
</dbReference>
<feature type="domain" description="GGDEF" evidence="3">
    <location>
        <begin position="99"/>
        <end position="231"/>
    </location>
</feature>
<keyword evidence="5" id="KW-1185">Reference proteome</keyword>